<sequence>MKFTALSLVFFIFSIVPFTIQAAKDINGVSENGFYILYDNQYRPFITFCDFNSDKGFIWTLIESFSLNNSMKAKYRKGFFQDFPTVSSFIDLQEFRLENSVMKSIAGAPGSTHFRTTCNFNTNDRKGIQNHLDYLRVSFCNFPNFFKNVNKNTCTKVDYINVQGQSCRDCSIPIHDGGNEHHMLANIDRSPDDCDRLKFGGAKGYAFGDYRLLDSKFSCSMASNSTTNWWIGGADMS</sequence>
<dbReference type="InParanoid" id="B3SBN9"/>
<keyword evidence="3" id="KW-1185">Reference proteome</keyword>
<dbReference type="CTD" id="6758872"/>
<feature type="signal peptide" evidence="1">
    <location>
        <begin position="1"/>
        <end position="22"/>
    </location>
</feature>
<dbReference type="GO" id="GO:0070492">
    <property type="term" value="F:oligosaccharide binding"/>
    <property type="evidence" value="ECO:0000318"/>
    <property type="project" value="GO_Central"/>
</dbReference>
<dbReference type="KEGG" id="tad:TRIADDRAFT_61683"/>
<dbReference type="HOGENOM" id="CLU_084880_0_0_1"/>
<name>B3SBN9_TRIAD</name>
<dbReference type="SUPFAM" id="SSF56496">
    <property type="entry name" value="Fibrinogen C-terminal domain-like"/>
    <property type="match status" value="1"/>
</dbReference>
<evidence type="ECO:0000313" key="2">
    <source>
        <dbReference type="EMBL" id="EDV19896.1"/>
    </source>
</evidence>
<reference evidence="2 3" key="1">
    <citation type="journal article" date="2008" name="Nature">
        <title>The Trichoplax genome and the nature of placozoans.</title>
        <authorList>
            <person name="Srivastava M."/>
            <person name="Begovic E."/>
            <person name="Chapman J."/>
            <person name="Putnam N.H."/>
            <person name="Hellsten U."/>
            <person name="Kawashima T."/>
            <person name="Kuo A."/>
            <person name="Mitros T."/>
            <person name="Salamov A."/>
            <person name="Carpenter M.L."/>
            <person name="Signorovitch A.Y."/>
            <person name="Moreno M.A."/>
            <person name="Kamm K."/>
            <person name="Grimwood J."/>
            <person name="Schmutz J."/>
            <person name="Shapiro H."/>
            <person name="Grigoriev I.V."/>
            <person name="Buss L.W."/>
            <person name="Schierwater B."/>
            <person name="Dellaporta S.L."/>
            <person name="Rokhsar D.S."/>
        </authorList>
    </citation>
    <scope>NUCLEOTIDE SEQUENCE [LARGE SCALE GENOMIC DNA]</scope>
    <source>
        <strain evidence="2 3">Grell-BS-1999</strain>
    </source>
</reference>
<dbReference type="Proteomes" id="UP000009022">
    <property type="component" value="Unassembled WGS sequence"/>
</dbReference>
<dbReference type="RefSeq" id="XP_002117638.1">
    <property type="nucleotide sequence ID" value="XM_002117602.1"/>
</dbReference>
<dbReference type="GeneID" id="6758872"/>
<dbReference type="EMBL" id="DS985265">
    <property type="protein sequence ID" value="EDV19896.1"/>
    <property type="molecule type" value="Genomic_DNA"/>
</dbReference>
<evidence type="ECO:0000256" key="1">
    <source>
        <dbReference type="SAM" id="SignalP"/>
    </source>
</evidence>
<proteinExistence type="predicted"/>
<gene>
    <name evidence="2" type="ORF">TRIADDRAFT_61683</name>
</gene>
<dbReference type="GO" id="GO:0005615">
    <property type="term" value="C:extracellular space"/>
    <property type="evidence" value="ECO:0000318"/>
    <property type="project" value="GO_Central"/>
</dbReference>
<dbReference type="InterPro" id="IPR036056">
    <property type="entry name" value="Fibrinogen-like_C"/>
</dbReference>
<keyword evidence="1" id="KW-0732">Signal</keyword>
<accession>B3SBN9</accession>
<dbReference type="AlphaFoldDB" id="B3SBN9"/>
<organism evidence="2 3">
    <name type="scientific">Trichoplax adhaerens</name>
    <name type="common">Trichoplax reptans</name>
    <dbReference type="NCBI Taxonomy" id="10228"/>
    <lineage>
        <taxon>Eukaryota</taxon>
        <taxon>Metazoa</taxon>
        <taxon>Placozoa</taxon>
        <taxon>Uniplacotomia</taxon>
        <taxon>Trichoplacea</taxon>
        <taxon>Trichoplacidae</taxon>
        <taxon>Trichoplax</taxon>
    </lineage>
</organism>
<dbReference type="OMA" id="IQSHATH"/>
<evidence type="ECO:0008006" key="4">
    <source>
        <dbReference type="Google" id="ProtNLM"/>
    </source>
</evidence>
<protein>
    <recommendedName>
        <fullName evidence="4">Fibrinogen C-terminal domain-containing protein</fullName>
    </recommendedName>
</protein>
<feature type="chain" id="PRO_5002798592" description="Fibrinogen C-terminal domain-containing protein" evidence="1">
    <location>
        <begin position="23"/>
        <end position="237"/>
    </location>
</feature>
<dbReference type="OrthoDB" id="5965426at2759"/>
<evidence type="ECO:0000313" key="3">
    <source>
        <dbReference type="Proteomes" id="UP000009022"/>
    </source>
</evidence>
<dbReference type="PhylomeDB" id="B3SBN9"/>